<feature type="region of interest" description="Disordered" evidence="1">
    <location>
        <begin position="1"/>
        <end position="21"/>
    </location>
</feature>
<protein>
    <recommendedName>
        <fullName evidence="2">Nucleoporin NSP1-like C-terminal domain-containing protein</fullName>
    </recommendedName>
</protein>
<gene>
    <name evidence="3" type="ORF">PYX00_000601</name>
</gene>
<dbReference type="Pfam" id="PF05064">
    <property type="entry name" value="Nsp1_C"/>
    <property type="match status" value="1"/>
</dbReference>
<name>A0AAW2I9Q1_9NEOP</name>
<evidence type="ECO:0000256" key="1">
    <source>
        <dbReference type="SAM" id="MobiDB-lite"/>
    </source>
</evidence>
<evidence type="ECO:0000313" key="3">
    <source>
        <dbReference type="EMBL" id="KAL0278924.1"/>
    </source>
</evidence>
<feature type="compositionally biased region" description="Basic and acidic residues" evidence="1">
    <location>
        <begin position="8"/>
        <end position="21"/>
    </location>
</feature>
<proteinExistence type="predicted"/>
<organism evidence="3">
    <name type="scientific">Menopon gallinae</name>
    <name type="common">poultry shaft louse</name>
    <dbReference type="NCBI Taxonomy" id="328185"/>
    <lineage>
        <taxon>Eukaryota</taxon>
        <taxon>Metazoa</taxon>
        <taxon>Ecdysozoa</taxon>
        <taxon>Arthropoda</taxon>
        <taxon>Hexapoda</taxon>
        <taxon>Insecta</taxon>
        <taxon>Pterygota</taxon>
        <taxon>Neoptera</taxon>
        <taxon>Paraneoptera</taxon>
        <taxon>Psocodea</taxon>
        <taxon>Troctomorpha</taxon>
        <taxon>Phthiraptera</taxon>
        <taxon>Amblycera</taxon>
        <taxon>Menoponidae</taxon>
        <taxon>Menopon</taxon>
    </lineage>
</organism>
<dbReference type="AlphaFoldDB" id="A0AAW2I9Q1"/>
<sequence length="242" mass="28631">MPNEGFSEDDKDKREEGCTRGEKPAEKAVFFHLTKFDSEVISHQEQLPKTFNDFEALLNKILINLEETEYVFRNQAKEILDRDLTLLNWRTKLKKLEEYLEEKRQGHERIDQRMQFVSKLGVQINNTLLDIEKEIVASTQMTNGRRYTPERMSMYDGMLNLNVGLKEMLQQVSDTVLSINDLIECNPSDPIEQFTRILSLHMETLRIIERKIVQTEEEVRTVQSLQEFYSNLKTPTVYEYYH</sequence>
<comment type="caution">
    <text evidence="3">The sequence shown here is derived from an EMBL/GenBank/DDBJ whole genome shotgun (WGS) entry which is preliminary data.</text>
</comment>
<dbReference type="EMBL" id="JARGDH010000001">
    <property type="protein sequence ID" value="KAL0278924.1"/>
    <property type="molecule type" value="Genomic_DNA"/>
</dbReference>
<evidence type="ECO:0000259" key="2">
    <source>
        <dbReference type="Pfam" id="PF05064"/>
    </source>
</evidence>
<accession>A0AAW2I9Q1</accession>
<reference evidence="3" key="1">
    <citation type="journal article" date="2024" name="Gigascience">
        <title>Chromosome-level genome of the poultry shaft louse Menopon gallinae provides insight into the host-switching and adaptive evolution of parasitic lice.</title>
        <authorList>
            <person name="Xu Y."/>
            <person name="Ma L."/>
            <person name="Liu S."/>
            <person name="Liang Y."/>
            <person name="Liu Q."/>
            <person name="He Z."/>
            <person name="Tian L."/>
            <person name="Duan Y."/>
            <person name="Cai W."/>
            <person name="Li H."/>
            <person name="Song F."/>
        </authorList>
    </citation>
    <scope>NUCLEOTIDE SEQUENCE</scope>
    <source>
        <strain evidence="3">Cailab_2023a</strain>
    </source>
</reference>
<dbReference type="InterPro" id="IPR007758">
    <property type="entry name" value="Nucleoporin_NSP1_C"/>
</dbReference>
<feature type="domain" description="Nucleoporin NSP1-like C-terminal" evidence="2">
    <location>
        <begin position="53"/>
        <end position="138"/>
    </location>
</feature>